<dbReference type="RefSeq" id="WP_095719251.1">
    <property type="nucleotide sequence ID" value="NZ_NTGA01000033.1"/>
</dbReference>
<dbReference type="OrthoDB" id="9867689at2"/>
<accession>A0A2A2WLC7</accession>
<evidence type="ECO:0000313" key="2">
    <source>
        <dbReference type="Proteomes" id="UP000218810"/>
    </source>
</evidence>
<organism evidence="1 2">
    <name type="scientific">Dietzia natronolimnaea</name>
    <dbReference type="NCBI Taxonomy" id="161920"/>
    <lineage>
        <taxon>Bacteria</taxon>
        <taxon>Bacillati</taxon>
        <taxon>Actinomycetota</taxon>
        <taxon>Actinomycetes</taxon>
        <taxon>Mycobacteriales</taxon>
        <taxon>Dietziaceae</taxon>
        <taxon>Dietzia</taxon>
    </lineage>
</organism>
<sequence length="113" mass="12220">MVIDGNVIEIGTLNQLKSGSSVLTIKVRHRAYNPTARTFTGEVVYDVELRKQLAENAHTSLTIGDDVIIDADEHDLAATIYTDSHGQNHPQLSGAKARNIGISIRSEALPVAN</sequence>
<dbReference type="Proteomes" id="UP000218810">
    <property type="component" value="Unassembled WGS sequence"/>
</dbReference>
<dbReference type="AlphaFoldDB" id="A0A2A2WLC7"/>
<protein>
    <recommendedName>
        <fullName evidence="3">Single-stranded DNA-binding protein</fullName>
    </recommendedName>
</protein>
<name>A0A2A2WLC7_9ACTN</name>
<comment type="caution">
    <text evidence="1">The sequence shown here is derived from an EMBL/GenBank/DDBJ whole genome shotgun (WGS) entry which is preliminary data.</text>
</comment>
<reference evidence="2" key="1">
    <citation type="submission" date="2017-09" db="EMBL/GenBank/DDBJ databases">
        <authorList>
            <person name="Zhang Y."/>
            <person name="Huang X."/>
            <person name="Liu J."/>
            <person name="Lu L."/>
            <person name="Peng K."/>
        </authorList>
    </citation>
    <scope>NUCLEOTIDE SEQUENCE [LARGE SCALE GENOMIC DNA]</scope>
    <source>
        <strain evidence="2">S-XJ-1</strain>
    </source>
</reference>
<dbReference type="EMBL" id="NTGA01000033">
    <property type="protein sequence ID" value="PAY22002.1"/>
    <property type="molecule type" value="Genomic_DNA"/>
</dbReference>
<gene>
    <name evidence="1" type="ORF">CEY15_15930</name>
</gene>
<dbReference type="InterPro" id="IPR012340">
    <property type="entry name" value="NA-bd_OB-fold"/>
</dbReference>
<evidence type="ECO:0000313" key="1">
    <source>
        <dbReference type="EMBL" id="PAY22002.1"/>
    </source>
</evidence>
<proteinExistence type="predicted"/>
<keyword evidence="2" id="KW-1185">Reference proteome</keyword>
<evidence type="ECO:0008006" key="3">
    <source>
        <dbReference type="Google" id="ProtNLM"/>
    </source>
</evidence>
<dbReference type="Gene3D" id="2.40.50.140">
    <property type="entry name" value="Nucleic acid-binding proteins"/>
    <property type="match status" value="1"/>
</dbReference>